<dbReference type="InterPro" id="IPR019454">
    <property type="entry name" value="Lipoprot_YkyA-like"/>
</dbReference>
<accession>A0A1A9PU81</accession>
<dbReference type="Gene3D" id="1.20.120.570">
    <property type="entry name" value="YkyA-like"/>
    <property type="match status" value="1"/>
</dbReference>
<evidence type="ECO:0008006" key="4">
    <source>
        <dbReference type="Google" id="ProtNLM"/>
    </source>
</evidence>
<name>A0A1A9PU81_9BACI</name>
<dbReference type="EMBL" id="NUDL01000010">
    <property type="protein sequence ID" value="PEM58813.1"/>
    <property type="molecule type" value="Genomic_DNA"/>
</dbReference>
<sequence>MTYKALTITGIISISLLTGCFGAKPEAELYVAFENATKQEKAVSEDVKKLEGLEKQGQELYNQIINDGKDSNQAIMPKIEQATKSMDEREKVWNKEKEAFEKAQEEIKSVHKTIDKMEDAALQKQAKNIQDIYKKRYSSFNKINDSYQKLMGFEREVYKSLGEKETNLKKISEKIKGVNQMNEDIQREKEKFNGYTKEYNKEKLDFYKQAKIKIKDEK</sequence>
<protein>
    <recommendedName>
        <fullName evidence="4">Lipoprotein</fullName>
    </recommendedName>
</protein>
<comment type="caution">
    <text evidence="2">The sequence shown here is derived from an EMBL/GenBank/DDBJ whole genome shotgun (WGS) entry which is preliminary data.</text>
</comment>
<dbReference type="SUPFAM" id="SSF140423">
    <property type="entry name" value="MW0975(SA0943)-like"/>
    <property type="match status" value="1"/>
</dbReference>
<feature type="coiled-coil region" evidence="1">
    <location>
        <begin position="168"/>
        <end position="198"/>
    </location>
</feature>
<dbReference type="AlphaFoldDB" id="A0A1A9PU81"/>
<dbReference type="Pfam" id="PF10368">
    <property type="entry name" value="YkyA"/>
    <property type="match status" value="1"/>
</dbReference>
<dbReference type="PROSITE" id="PS51257">
    <property type="entry name" value="PROKAR_LIPOPROTEIN"/>
    <property type="match status" value="1"/>
</dbReference>
<reference evidence="2 3" key="1">
    <citation type="submission" date="2017-09" db="EMBL/GenBank/DDBJ databases">
        <title>Large-scale bioinformatics analysis of Bacillus genomes uncovers conserved roles of natural products in bacterial physiology.</title>
        <authorList>
            <consortium name="Agbiome Team Llc"/>
            <person name="Bleich R.M."/>
            <person name="Grubbs K.J."/>
            <person name="Santa Maria K.C."/>
            <person name="Allen S.E."/>
            <person name="Farag S."/>
            <person name="Shank E.A."/>
            <person name="Bowers A."/>
        </authorList>
    </citation>
    <scope>NUCLEOTIDE SEQUENCE [LARGE SCALE GENOMIC DNA]</scope>
    <source>
        <strain evidence="2 3">AFS010764</strain>
    </source>
</reference>
<dbReference type="InterPro" id="IPR036785">
    <property type="entry name" value="YkyA-like_sf"/>
</dbReference>
<keyword evidence="1" id="KW-0175">Coiled coil</keyword>
<dbReference type="Proteomes" id="UP000220621">
    <property type="component" value="Unassembled WGS sequence"/>
</dbReference>
<evidence type="ECO:0000313" key="2">
    <source>
        <dbReference type="EMBL" id="PEM58813.1"/>
    </source>
</evidence>
<evidence type="ECO:0000313" key="3">
    <source>
        <dbReference type="Proteomes" id="UP000220621"/>
    </source>
</evidence>
<proteinExistence type="predicted"/>
<organism evidence="2 3">
    <name type="scientific">Bacillus wiedmannii</name>
    <dbReference type="NCBI Taxonomy" id="1890302"/>
    <lineage>
        <taxon>Bacteria</taxon>
        <taxon>Bacillati</taxon>
        <taxon>Bacillota</taxon>
        <taxon>Bacilli</taxon>
        <taxon>Bacillales</taxon>
        <taxon>Bacillaceae</taxon>
        <taxon>Bacillus</taxon>
        <taxon>Bacillus cereus group</taxon>
    </lineage>
</organism>
<evidence type="ECO:0000256" key="1">
    <source>
        <dbReference type="SAM" id="Coils"/>
    </source>
</evidence>
<gene>
    <name evidence="2" type="ORF">CN611_04610</name>
</gene>
<dbReference type="RefSeq" id="WP_064474463.1">
    <property type="nucleotide sequence ID" value="NZ_CP015257.1"/>
</dbReference>